<dbReference type="Proteomes" id="UP000285123">
    <property type="component" value="Unassembled WGS sequence"/>
</dbReference>
<evidence type="ECO:0000313" key="1">
    <source>
        <dbReference type="EMBL" id="ROO37809.1"/>
    </source>
</evidence>
<reference evidence="1 2" key="1">
    <citation type="submission" date="2013-10" db="EMBL/GenBank/DDBJ databases">
        <title>Salinisphaera halophila YIM 95161 Genome Sequencing.</title>
        <authorList>
            <person name="Lai Q."/>
            <person name="Li C."/>
            <person name="Shao Z."/>
        </authorList>
    </citation>
    <scope>NUCLEOTIDE SEQUENCE [LARGE SCALE GENOMIC DNA]</scope>
    <source>
        <strain evidence="1 2">YIM 95161</strain>
    </source>
</reference>
<accession>A0A423QBF3</accession>
<sequence>MVLTFAASLAGVGRAMPGTPRMKGRLLRSGSAAAHDQRRHHPVVFVRLQRQRLRRVLPHQLAIVGRAIQGLDDRGDHALSHGPGTPLTLSDARYRRTVWRLLRR</sequence>
<protein>
    <submittedName>
        <fullName evidence="1">Uncharacterized protein</fullName>
    </submittedName>
</protein>
<dbReference type="RefSeq" id="WP_123589527.1">
    <property type="nucleotide sequence ID" value="NZ_AYKF01000001.1"/>
</dbReference>
<organism evidence="1 2">
    <name type="scientific">Salinisphaera orenii YIM 95161</name>
    <dbReference type="NCBI Taxonomy" id="1051139"/>
    <lineage>
        <taxon>Bacteria</taxon>
        <taxon>Pseudomonadati</taxon>
        <taxon>Pseudomonadota</taxon>
        <taxon>Gammaproteobacteria</taxon>
        <taxon>Salinisphaerales</taxon>
        <taxon>Salinisphaeraceae</taxon>
        <taxon>Salinisphaera</taxon>
    </lineage>
</organism>
<dbReference type="AlphaFoldDB" id="A0A423QBF3"/>
<proteinExistence type="predicted"/>
<evidence type="ECO:0000313" key="2">
    <source>
        <dbReference type="Proteomes" id="UP000285123"/>
    </source>
</evidence>
<comment type="caution">
    <text evidence="1">The sequence shown here is derived from an EMBL/GenBank/DDBJ whole genome shotgun (WGS) entry which is preliminary data.</text>
</comment>
<gene>
    <name evidence="1" type="ORF">SAHL_00935</name>
</gene>
<name>A0A423QBF3_9GAMM</name>
<dbReference type="EMBL" id="AYKF01000001">
    <property type="protein sequence ID" value="ROO37809.1"/>
    <property type="molecule type" value="Genomic_DNA"/>
</dbReference>